<feature type="binding site" evidence="4">
    <location>
        <position position="135"/>
    </location>
    <ligand>
        <name>Zn(2+)</name>
        <dbReference type="ChEBI" id="CHEBI:29105"/>
    </ligand>
</feature>
<dbReference type="InterPro" id="IPR050134">
    <property type="entry name" value="NAD-dep_sirtuin_deacylases"/>
</dbReference>
<dbReference type="NCBIfam" id="NF001753">
    <property type="entry name" value="PRK00481.1-3"/>
    <property type="match status" value="1"/>
</dbReference>
<evidence type="ECO:0000256" key="2">
    <source>
        <dbReference type="ARBA" id="ARBA00022679"/>
    </source>
</evidence>
<evidence type="ECO:0000259" key="5">
    <source>
        <dbReference type="PROSITE" id="PS50305"/>
    </source>
</evidence>
<keyword evidence="4" id="KW-0862">Zinc</keyword>
<keyword evidence="6" id="KW-0012">Acyltransferase</keyword>
<dbReference type="PANTHER" id="PTHR11085">
    <property type="entry name" value="NAD-DEPENDENT PROTEIN DEACYLASE SIRTUIN-5, MITOCHONDRIAL-RELATED"/>
    <property type="match status" value="1"/>
</dbReference>
<evidence type="ECO:0000256" key="1">
    <source>
        <dbReference type="ARBA" id="ARBA00012928"/>
    </source>
</evidence>
<dbReference type="EMBL" id="CP088295">
    <property type="protein sequence ID" value="UUY03424.1"/>
    <property type="molecule type" value="Genomic_DNA"/>
</dbReference>
<gene>
    <name evidence="6" type="ORF">LRS13_22590</name>
</gene>
<protein>
    <recommendedName>
        <fullName evidence="1">protein acetyllysine N-acetyltransferase</fullName>
        <ecNumber evidence="1">2.3.1.286</ecNumber>
    </recommendedName>
</protein>
<dbReference type="Gene3D" id="3.30.1600.10">
    <property type="entry name" value="SIR2/SIRT2 'Small Domain"/>
    <property type="match status" value="1"/>
</dbReference>
<evidence type="ECO:0000256" key="3">
    <source>
        <dbReference type="ARBA" id="ARBA00023027"/>
    </source>
</evidence>
<dbReference type="InterPro" id="IPR029035">
    <property type="entry name" value="DHS-like_NAD/FAD-binding_dom"/>
</dbReference>
<feature type="binding site" evidence="4">
    <location>
        <position position="160"/>
    </location>
    <ligand>
        <name>Zn(2+)</name>
        <dbReference type="ChEBI" id="CHEBI:29105"/>
    </ligand>
</feature>
<feature type="binding site" evidence="4">
    <location>
        <position position="158"/>
    </location>
    <ligand>
        <name>Zn(2+)</name>
        <dbReference type="ChEBI" id="CHEBI:29105"/>
    </ligand>
</feature>
<dbReference type="InterPro" id="IPR003000">
    <property type="entry name" value="Sirtuin"/>
</dbReference>
<feature type="binding site" evidence="4">
    <location>
        <position position="132"/>
    </location>
    <ligand>
        <name>Zn(2+)</name>
        <dbReference type="ChEBI" id="CHEBI:29105"/>
    </ligand>
</feature>
<evidence type="ECO:0000313" key="7">
    <source>
        <dbReference type="Proteomes" id="UP001058860"/>
    </source>
</evidence>
<name>A0ABY5PFJ4_9ACTN</name>
<dbReference type="PANTHER" id="PTHR11085:SF10">
    <property type="entry name" value="NAD-DEPENDENT PROTEIN DEACYLASE SIRTUIN-5, MITOCHONDRIAL-RELATED"/>
    <property type="match status" value="1"/>
</dbReference>
<evidence type="ECO:0000256" key="4">
    <source>
        <dbReference type="PROSITE-ProRule" id="PRU00236"/>
    </source>
</evidence>
<keyword evidence="7" id="KW-1185">Reference proteome</keyword>
<accession>A0ABY5PFJ4</accession>
<dbReference type="Proteomes" id="UP001058860">
    <property type="component" value="Chromosome"/>
</dbReference>
<keyword evidence="4" id="KW-0479">Metal-binding</keyword>
<evidence type="ECO:0000313" key="6">
    <source>
        <dbReference type="EMBL" id="UUY03424.1"/>
    </source>
</evidence>
<dbReference type="Gene3D" id="3.40.50.1220">
    <property type="entry name" value="TPP-binding domain"/>
    <property type="match status" value="1"/>
</dbReference>
<dbReference type="InterPro" id="IPR026591">
    <property type="entry name" value="Sirtuin_cat_small_dom_sf"/>
</dbReference>
<organism evidence="6 7">
    <name type="scientific">Svornostia abyssi</name>
    <dbReference type="NCBI Taxonomy" id="2898438"/>
    <lineage>
        <taxon>Bacteria</taxon>
        <taxon>Bacillati</taxon>
        <taxon>Actinomycetota</taxon>
        <taxon>Thermoleophilia</taxon>
        <taxon>Solirubrobacterales</taxon>
        <taxon>Baekduiaceae</taxon>
        <taxon>Svornostia</taxon>
    </lineage>
</organism>
<dbReference type="SUPFAM" id="SSF52467">
    <property type="entry name" value="DHS-like NAD/FAD-binding domain"/>
    <property type="match status" value="1"/>
</dbReference>
<dbReference type="GO" id="GO:0034979">
    <property type="term" value="F:NAD-dependent protein lysine deacetylase activity"/>
    <property type="evidence" value="ECO:0007669"/>
    <property type="project" value="UniProtKB-EC"/>
</dbReference>
<feature type="domain" description="Deacetylase sirtuin-type" evidence="5">
    <location>
        <begin position="2"/>
        <end position="252"/>
    </location>
</feature>
<dbReference type="RefSeq" id="WP_353863930.1">
    <property type="nucleotide sequence ID" value="NZ_CP088295.1"/>
</dbReference>
<keyword evidence="2 6" id="KW-0808">Transferase</keyword>
<reference evidence="7" key="1">
    <citation type="submission" date="2021-11" db="EMBL/GenBank/DDBJ databases">
        <title>Cultivation dependent microbiological survey of springs from the worlds oldest radium mine currently devoted to the extraction of radon-saturated water.</title>
        <authorList>
            <person name="Kapinusova G."/>
            <person name="Smrhova T."/>
            <person name="Strejcek M."/>
            <person name="Suman J."/>
            <person name="Jani K."/>
            <person name="Pajer P."/>
            <person name="Uhlik O."/>
        </authorList>
    </citation>
    <scope>NUCLEOTIDE SEQUENCE [LARGE SCALE GENOMIC DNA]</scope>
    <source>
        <strain evidence="7">J379</strain>
    </source>
</reference>
<dbReference type="Pfam" id="PF02146">
    <property type="entry name" value="SIR2"/>
    <property type="match status" value="1"/>
</dbReference>
<dbReference type="InterPro" id="IPR026590">
    <property type="entry name" value="Ssirtuin_cat_dom"/>
</dbReference>
<dbReference type="EC" id="2.3.1.286" evidence="1"/>
<sequence length="252" mass="26901">MAVSVGGGVDRLADLVRDADSVVALTGAGISVPSGIPDFRSPGTGLWENVDPMEVAHIDAWRADPQRFWHFYGDRFQSLRDKEPNAAHAALAELERRGVLTGVVTQNIDMLHRRAGTQNLVEVHGTIEHSSCLDCGDQYPLDVVRLRLAQSADGFPACDCGRPLKPDVVLFGEWLPEGALERAYGMAAGADVLLCIGTSLEVQPIAQLPGITQQTGGEVAIVTQGPTPWDDRCAVKLDGDVEAELTALVAAL</sequence>
<dbReference type="PROSITE" id="PS50305">
    <property type="entry name" value="SIRTUIN"/>
    <property type="match status" value="1"/>
</dbReference>
<proteinExistence type="predicted"/>
<keyword evidence="3" id="KW-0520">NAD</keyword>
<feature type="active site" description="Proton acceptor" evidence="4">
    <location>
        <position position="124"/>
    </location>
</feature>